<dbReference type="OrthoDB" id="17102at2759"/>
<dbReference type="SUPFAM" id="SSF52374">
    <property type="entry name" value="Nucleotidylyl transferase"/>
    <property type="match status" value="1"/>
</dbReference>
<evidence type="ECO:0000259" key="12">
    <source>
        <dbReference type="Pfam" id="PF01467"/>
    </source>
</evidence>
<gene>
    <name evidence="13" type="ORF">ACAOBT_LOCUS13214</name>
</gene>
<feature type="compositionally biased region" description="Polar residues" evidence="11">
    <location>
        <begin position="1"/>
        <end position="16"/>
    </location>
</feature>
<keyword evidence="4" id="KW-0808">Transferase</keyword>
<dbReference type="EC" id="2.7.7.15" evidence="10"/>
<evidence type="ECO:0000256" key="11">
    <source>
        <dbReference type="SAM" id="MobiDB-lite"/>
    </source>
</evidence>
<dbReference type="GO" id="GO:0031210">
    <property type="term" value="F:phosphatidylcholine binding"/>
    <property type="evidence" value="ECO:0007669"/>
    <property type="project" value="TreeGrafter"/>
</dbReference>
<dbReference type="Proteomes" id="UP001152888">
    <property type="component" value="Unassembled WGS sequence"/>
</dbReference>
<protein>
    <recommendedName>
        <fullName evidence="10">choline-phosphate cytidylyltransferase</fullName>
        <ecNumber evidence="10">2.7.7.15</ecNumber>
    </recommendedName>
</protein>
<evidence type="ECO:0000313" key="14">
    <source>
        <dbReference type="Proteomes" id="UP001152888"/>
    </source>
</evidence>
<keyword evidence="8" id="KW-1208">Phospholipid metabolism</keyword>
<dbReference type="FunFam" id="3.40.50.620:FF:000016">
    <property type="entry name" value="Putative choline-phosphate cytidylyltransferase B"/>
    <property type="match status" value="1"/>
</dbReference>
<proteinExistence type="inferred from homology"/>
<accession>A0A9P0KTY8</accession>
<evidence type="ECO:0000256" key="8">
    <source>
        <dbReference type="ARBA" id="ARBA00023264"/>
    </source>
</evidence>
<dbReference type="PANTHER" id="PTHR10739:SF13">
    <property type="entry name" value="CHOLINE-PHOSPHATE CYTIDYLYLTRANSFERASE"/>
    <property type="match status" value="1"/>
</dbReference>
<keyword evidence="3" id="KW-0444">Lipid biosynthesis</keyword>
<evidence type="ECO:0000256" key="3">
    <source>
        <dbReference type="ARBA" id="ARBA00022516"/>
    </source>
</evidence>
<dbReference type="CDD" id="cd02174">
    <property type="entry name" value="CCT"/>
    <property type="match status" value="1"/>
</dbReference>
<comment type="caution">
    <text evidence="13">The sequence shown here is derived from an EMBL/GenBank/DDBJ whole genome shotgun (WGS) entry which is preliminary data.</text>
</comment>
<dbReference type="Pfam" id="PF01467">
    <property type="entry name" value="CTP_transf_like"/>
    <property type="match status" value="1"/>
</dbReference>
<sequence length="405" mass="46129">MLDLLSNTSSNGTVTMSRKRTRSRSEEIVSTTNLPQPVTGCCLPAPFSEDPEPSALRNACDYSRRITLDEARAGLAPRPVRVYADGAFDLFHQGHARVLQQAKNAFPNIYLIVGVCSDKMINKHKGRTVLKEEERYNAVQHCRYVDEVLRDAPWEYSDEFLRRHKIDFVAHDDIPYSCGDTEDIYAELKRRGMFLPTQRTEGVSTSDIVARIVRDYDVYVRRNLARGYSAKDLNVSFLKEKKFKLQNKMHELKDKGKNLMDSIGEKTDDIIAKWEDKSREFVDSFLLFFFKKPLKIWNNSKEKILNAITSDQSSSSHSSDNDDDEDIVPIKRRSRCANQLHSAATLKQCADARNVITRTVSAMKKPRVEQHQDQSEYTQMGSTISSTKGTPGSSCRRRISSPTSI</sequence>
<evidence type="ECO:0000256" key="1">
    <source>
        <dbReference type="ARBA" id="ARBA00005189"/>
    </source>
</evidence>
<dbReference type="AlphaFoldDB" id="A0A9P0KTY8"/>
<keyword evidence="5" id="KW-0548">Nucleotidyltransferase</keyword>
<comment type="pathway">
    <text evidence="1">Lipid metabolism.</text>
</comment>
<evidence type="ECO:0000256" key="9">
    <source>
        <dbReference type="ARBA" id="ARBA00025706"/>
    </source>
</evidence>
<evidence type="ECO:0000256" key="4">
    <source>
        <dbReference type="ARBA" id="ARBA00022679"/>
    </source>
</evidence>
<organism evidence="13 14">
    <name type="scientific">Acanthoscelides obtectus</name>
    <name type="common">Bean weevil</name>
    <name type="synonym">Bruchus obtectus</name>
    <dbReference type="NCBI Taxonomy" id="200917"/>
    <lineage>
        <taxon>Eukaryota</taxon>
        <taxon>Metazoa</taxon>
        <taxon>Ecdysozoa</taxon>
        <taxon>Arthropoda</taxon>
        <taxon>Hexapoda</taxon>
        <taxon>Insecta</taxon>
        <taxon>Pterygota</taxon>
        <taxon>Neoptera</taxon>
        <taxon>Endopterygota</taxon>
        <taxon>Coleoptera</taxon>
        <taxon>Polyphaga</taxon>
        <taxon>Cucujiformia</taxon>
        <taxon>Chrysomeloidea</taxon>
        <taxon>Chrysomelidae</taxon>
        <taxon>Bruchinae</taxon>
        <taxon>Bruchini</taxon>
        <taxon>Acanthoscelides</taxon>
    </lineage>
</organism>
<dbReference type="Gene3D" id="3.40.50.620">
    <property type="entry name" value="HUPs"/>
    <property type="match status" value="1"/>
</dbReference>
<dbReference type="InterPro" id="IPR045049">
    <property type="entry name" value="Pcy1-like"/>
</dbReference>
<feature type="region of interest" description="Disordered" evidence="11">
    <location>
        <begin position="1"/>
        <end position="30"/>
    </location>
</feature>
<dbReference type="PANTHER" id="PTHR10739">
    <property type="entry name" value="CYTIDYLYLTRANSFERASE"/>
    <property type="match status" value="1"/>
</dbReference>
<dbReference type="InterPro" id="IPR014729">
    <property type="entry name" value="Rossmann-like_a/b/a_fold"/>
</dbReference>
<feature type="region of interest" description="Disordered" evidence="11">
    <location>
        <begin position="362"/>
        <end position="405"/>
    </location>
</feature>
<reference evidence="13" key="1">
    <citation type="submission" date="2022-03" db="EMBL/GenBank/DDBJ databases">
        <authorList>
            <person name="Sayadi A."/>
        </authorList>
    </citation>
    <scope>NUCLEOTIDE SEQUENCE</scope>
</reference>
<name>A0A9P0KTY8_ACAOB</name>
<comment type="similarity">
    <text evidence="2">Belongs to the cytidylyltransferase family.</text>
</comment>
<keyword evidence="14" id="KW-1185">Reference proteome</keyword>
<dbReference type="InterPro" id="IPR004821">
    <property type="entry name" value="Cyt_trans-like"/>
</dbReference>
<evidence type="ECO:0000256" key="2">
    <source>
        <dbReference type="ARBA" id="ARBA00010101"/>
    </source>
</evidence>
<dbReference type="InterPro" id="IPR041723">
    <property type="entry name" value="CCT"/>
</dbReference>
<evidence type="ECO:0000256" key="6">
    <source>
        <dbReference type="ARBA" id="ARBA00023098"/>
    </source>
</evidence>
<evidence type="ECO:0000256" key="10">
    <source>
        <dbReference type="ARBA" id="ARBA00026101"/>
    </source>
</evidence>
<dbReference type="EMBL" id="CAKOFQ010006873">
    <property type="protein sequence ID" value="CAH1978644.1"/>
    <property type="molecule type" value="Genomic_DNA"/>
</dbReference>
<evidence type="ECO:0000256" key="5">
    <source>
        <dbReference type="ARBA" id="ARBA00022695"/>
    </source>
</evidence>
<dbReference type="NCBIfam" id="TIGR00125">
    <property type="entry name" value="cyt_tran_rel"/>
    <property type="match status" value="1"/>
</dbReference>
<keyword evidence="7" id="KW-0594">Phospholipid biosynthesis</keyword>
<evidence type="ECO:0000256" key="7">
    <source>
        <dbReference type="ARBA" id="ARBA00023209"/>
    </source>
</evidence>
<evidence type="ECO:0000313" key="13">
    <source>
        <dbReference type="EMBL" id="CAH1978644.1"/>
    </source>
</evidence>
<comment type="pathway">
    <text evidence="9">Phospholipid metabolism; phosphatidylcholine biosynthesis; phosphatidylcholine from phosphocholine: step 1/2.</text>
</comment>
<dbReference type="GO" id="GO:0004105">
    <property type="term" value="F:choline-phosphate cytidylyltransferase activity"/>
    <property type="evidence" value="ECO:0007669"/>
    <property type="project" value="UniProtKB-EC"/>
</dbReference>
<keyword evidence="6" id="KW-0443">Lipid metabolism</keyword>
<feature type="compositionally biased region" description="Polar residues" evidence="11">
    <location>
        <begin position="375"/>
        <end position="393"/>
    </location>
</feature>
<feature type="domain" description="Cytidyltransferase-like" evidence="12">
    <location>
        <begin position="83"/>
        <end position="211"/>
    </location>
</feature>